<organism evidence="1 2">
    <name type="scientific">Carya illinoinensis</name>
    <name type="common">Pecan</name>
    <dbReference type="NCBI Taxonomy" id="32201"/>
    <lineage>
        <taxon>Eukaryota</taxon>
        <taxon>Viridiplantae</taxon>
        <taxon>Streptophyta</taxon>
        <taxon>Embryophyta</taxon>
        <taxon>Tracheophyta</taxon>
        <taxon>Spermatophyta</taxon>
        <taxon>Magnoliopsida</taxon>
        <taxon>eudicotyledons</taxon>
        <taxon>Gunneridae</taxon>
        <taxon>Pentapetalae</taxon>
        <taxon>rosids</taxon>
        <taxon>fabids</taxon>
        <taxon>Fagales</taxon>
        <taxon>Juglandaceae</taxon>
        <taxon>Carya</taxon>
    </lineage>
</organism>
<protein>
    <submittedName>
        <fullName evidence="1">Uncharacterized protein</fullName>
    </submittedName>
</protein>
<evidence type="ECO:0000313" key="2">
    <source>
        <dbReference type="Proteomes" id="UP000811246"/>
    </source>
</evidence>
<dbReference type="AlphaFoldDB" id="A0A922F0P8"/>
<sequence>MGMLAYWPLFPQYSCLVCASSLLFVFFISFCQGATSHQKYHENNPTTPIPTAQQLPLFGYAKNRATHHNSTLNLNSLCQANLPQATQSNCKSMRIATSPQPSCILIVALNGCSINNLHARVYACPFVLLTYNAVTTFSTGIGHHLLSCSLPNHSVPPTSTPSSREDSGSE</sequence>
<reference evidence="1" key="1">
    <citation type="submission" date="2021-01" db="EMBL/GenBank/DDBJ databases">
        <authorList>
            <person name="Lovell J.T."/>
            <person name="Bentley N."/>
            <person name="Bhattarai G."/>
            <person name="Jenkins J.W."/>
            <person name="Sreedasyam A."/>
            <person name="Alarcon Y."/>
            <person name="Bock C."/>
            <person name="Boston L."/>
            <person name="Carlson J."/>
            <person name="Cervantes K."/>
            <person name="Clermont K."/>
            <person name="Krom N."/>
            <person name="Kubenka K."/>
            <person name="Mamidi S."/>
            <person name="Mattison C."/>
            <person name="Monteros M."/>
            <person name="Pisani C."/>
            <person name="Plott C."/>
            <person name="Rajasekar S."/>
            <person name="Rhein H.S."/>
            <person name="Rohla C."/>
            <person name="Song M."/>
            <person name="Hilaire R.S."/>
            <person name="Shu S."/>
            <person name="Wells L."/>
            <person name="Wang X."/>
            <person name="Webber J."/>
            <person name="Heerema R.J."/>
            <person name="Klein P."/>
            <person name="Conner P."/>
            <person name="Grauke L."/>
            <person name="Grimwood J."/>
            <person name="Schmutz J."/>
            <person name="Randall J.J."/>
        </authorList>
    </citation>
    <scope>NUCLEOTIDE SEQUENCE</scope>
    <source>
        <tissue evidence="1">Leaf</tissue>
    </source>
</reference>
<dbReference type="EMBL" id="CM031829">
    <property type="protein sequence ID" value="KAG6713941.1"/>
    <property type="molecule type" value="Genomic_DNA"/>
</dbReference>
<proteinExistence type="predicted"/>
<accession>A0A922F0P8</accession>
<name>A0A922F0P8_CARIL</name>
<gene>
    <name evidence="1" type="ORF">I3842_05G178300</name>
</gene>
<evidence type="ECO:0000313" key="1">
    <source>
        <dbReference type="EMBL" id="KAG6713941.1"/>
    </source>
</evidence>
<comment type="caution">
    <text evidence="1">The sequence shown here is derived from an EMBL/GenBank/DDBJ whole genome shotgun (WGS) entry which is preliminary data.</text>
</comment>
<dbReference type="Proteomes" id="UP000811246">
    <property type="component" value="Chromosome 5"/>
</dbReference>